<feature type="chain" id="PRO_5012440749" evidence="1">
    <location>
        <begin position="23"/>
        <end position="150"/>
    </location>
</feature>
<dbReference type="InParanoid" id="A0A1Y2GPR2"/>
<proteinExistence type="predicted"/>
<protein>
    <submittedName>
        <fullName evidence="2">Uncharacterized protein</fullName>
    </submittedName>
</protein>
<evidence type="ECO:0000313" key="2">
    <source>
        <dbReference type="EMBL" id="ORZ17606.1"/>
    </source>
</evidence>
<comment type="caution">
    <text evidence="2">The sequence shown here is derived from an EMBL/GenBank/DDBJ whole genome shotgun (WGS) entry which is preliminary data.</text>
</comment>
<dbReference type="RefSeq" id="XP_021881993.1">
    <property type="nucleotide sequence ID" value="XM_022027772.1"/>
</dbReference>
<keyword evidence="1" id="KW-0732">Signal</keyword>
<dbReference type="Gene3D" id="2.60.20.10">
    <property type="entry name" value="Crystallins"/>
    <property type="match status" value="1"/>
</dbReference>
<gene>
    <name evidence="2" type="ORF">BCR41DRAFT_386212</name>
</gene>
<name>A0A1Y2GPR2_9FUNG</name>
<evidence type="ECO:0000313" key="3">
    <source>
        <dbReference type="Proteomes" id="UP000193648"/>
    </source>
</evidence>
<sequence length="150" mass="17117">MHRLMLVIIAAMMLLQAHVSVAQNPHKLRFYEYSGFGGKCTICPVERYQHCYYLAKRTADAASSLYFRNEDYNNEEFSITLYTSETCSGDWFRKSTNIPYKAAYSISSFASKYDNKIQSFKIANFRLPDAEGTMTGSEPWTASCDFSPSC</sequence>
<organism evidence="2 3">
    <name type="scientific">Lobosporangium transversale</name>
    <dbReference type="NCBI Taxonomy" id="64571"/>
    <lineage>
        <taxon>Eukaryota</taxon>
        <taxon>Fungi</taxon>
        <taxon>Fungi incertae sedis</taxon>
        <taxon>Mucoromycota</taxon>
        <taxon>Mortierellomycotina</taxon>
        <taxon>Mortierellomycetes</taxon>
        <taxon>Mortierellales</taxon>
        <taxon>Mortierellaceae</taxon>
        <taxon>Lobosporangium</taxon>
    </lineage>
</organism>
<dbReference type="OrthoDB" id="2347889at2759"/>
<dbReference type="Proteomes" id="UP000193648">
    <property type="component" value="Unassembled WGS sequence"/>
</dbReference>
<reference evidence="2 3" key="1">
    <citation type="submission" date="2016-07" db="EMBL/GenBank/DDBJ databases">
        <title>Pervasive Adenine N6-methylation of Active Genes in Fungi.</title>
        <authorList>
            <consortium name="DOE Joint Genome Institute"/>
            <person name="Mondo S.J."/>
            <person name="Dannebaum R.O."/>
            <person name="Kuo R.C."/>
            <person name="Labutti K."/>
            <person name="Haridas S."/>
            <person name="Kuo A."/>
            <person name="Salamov A."/>
            <person name="Ahrendt S.R."/>
            <person name="Lipzen A."/>
            <person name="Sullivan W."/>
            <person name="Andreopoulos W.B."/>
            <person name="Clum A."/>
            <person name="Lindquist E."/>
            <person name="Daum C."/>
            <person name="Ramamoorthy G.K."/>
            <person name="Gryganskyi A."/>
            <person name="Culley D."/>
            <person name="Magnuson J.K."/>
            <person name="James T.Y."/>
            <person name="O'Malley M.A."/>
            <person name="Stajich J.E."/>
            <person name="Spatafora J.W."/>
            <person name="Visel A."/>
            <person name="Grigoriev I.V."/>
        </authorList>
    </citation>
    <scope>NUCLEOTIDE SEQUENCE [LARGE SCALE GENOMIC DNA]</scope>
    <source>
        <strain evidence="2 3">NRRL 3116</strain>
    </source>
</reference>
<dbReference type="GeneID" id="33569615"/>
<dbReference type="AlphaFoldDB" id="A0A1Y2GPR2"/>
<keyword evidence="3" id="KW-1185">Reference proteome</keyword>
<accession>A0A1Y2GPR2</accession>
<dbReference type="EMBL" id="MCFF01000016">
    <property type="protein sequence ID" value="ORZ17606.1"/>
    <property type="molecule type" value="Genomic_DNA"/>
</dbReference>
<evidence type="ECO:0000256" key="1">
    <source>
        <dbReference type="SAM" id="SignalP"/>
    </source>
</evidence>
<feature type="signal peptide" evidence="1">
    <location>
        <begin position="1"/>
        <end position="22"/>
    </location>
</feature>